<comment type="caution">
    <text evidence="2">The sequence shown here is derived from an EMBL/GenBank/DDBJ whole genome shotgun (WGS) entry which is preliminary data.</text>
</comment>
<evidence type="ECO:0000259" key="1">
    <source>
        <dbReference type="PROSITE" id="PS50188"/>
    </source>
</evidence>
<evidence type="ECO:0000313" key="2">
    <source>
        <dbReference type="EMBL" id="KAG5855200.1"/>
    </source>
</evidence>
<dbReference type="AlphaFoldDB" id="A0A9D3MUY6"/>
<keyword evidence="3" id="KW-1185">Reference proteome</keyword>
<protein>
    <recommendedName>
        <fullName evidence="1">B30.2/SPRY domain-containing protein</fullName>
    </recommendedName>
</protein>
<evidence type="ECO:0000313" key="3">
    <source>
        <dbReference type="Proteomes" id="UP001044222"/>
    </source>
</evidence>
<dbReference type="Pfam" id="PF13765">
    <property type="entry name" value="PRY"/>
    <property type="match status" value="1"/>
</dbReference>
<dbReference type="InterPro" id="IPR003879">
    <property type="entry name" value="Butyrophylin_SPRY"/>
</dbReference>
<dbReference type="SUPFAM" id="SSF49899">
    <property type="entry name" value="Concanavalin A-like lectins/glucanases"/>
    <property type="match status" value="1"/>
</dbReference>
<accession>A0A9D3MUY6</accession>
<name>A0A9D3MUY6_ANGAN</name>
<dbReference type="FunFam" id="2.60.120.920:FF:000004">
    <property type="entry name" value="Butyrophilin subfamily 1 member A1"/>
    <property type="match status" value="1"/>
</dbReference>
<dbReference type="InterPro" id="IPR050143">
    <property type="entry name" value="TRIM/RBCC"/>
</dbReference>
<dbReference type="SMART" id="SM00589">
    <property type="entry name" value="PRY"/>
    <property type="match status" value="1"/>
</dbReference>
<sequence length="192" mass="21633">MLEMVQYTPVTLDPNSAHPRLSLSDDLTNVRYADITQPLPDNPERFNYCVNVLGSEGFTSGKHSWEVDVKNKPQWTIGVAKESIGRKGQVTCSPLRGYWVLLLRDGDQYYSASGTHLTLERKPQKIRVELDYDRGEVSFFDPSDMSHIYTFIDTFTERVFPYISPCGNDDGSNPGALQICPLKVSITVVPLQ</sequence>
<dbReference type="InterPro" id="IPR043136">
    <property type="entry name" value="B30.2/SPRY_sf"/>
</dbReference>
<proteinExistence type="predicted"/>
<gene>
    <name evidence="2" type="ORF">ANANG_G00046530</name>
</gene>
<dbReference type="CDD" id="cd13733">
    <property type="entry name" value="SPRY_PRY_C-I_1"/>
    <property type="match status" value="1"/>
</dbReference>
<organism evidence="2 3">
    <name type="scientific">Anguilla anguilla</name>
    <name type="common">European freshwater eel</name>
    <name type="synonym">Muraena anguilla</name>
    <dbReference type="NCBI Taxonomy" id="7936"/>
    <lineage>
        <taxon>Eukaryota</taxon>
        <taxon>Metazoa</taxon>
        <taxon>Chordata</taxon>
        <taxon>Craniata</taxon>
        <taxon>Vertebrata</taxon>
        <taxon>Euteleostomi</taxon>
        <taxon>Actinopterygii</taxon>
        <taxon>Neopterygii</taxon>
        <taxon>Teleostei</taxon>
        <taxon>Anguilliformes</taxon>
        <taxon>Anguillidae</taxon>
        <taxon>Anguilla</taxon>
    </lineage>
</organism>
<dbReference type="EMBL" id="JAFIRN010000002">
    <property type="protein sequence ID" value="KAG5855200.1"/>
    <property type="molecule type" value="Genomic_DNA"/>
</dbReference>
<dbReference type="PROSITE" id="PS50188">
    <property type="entry name" value="B302_SPRY"/>
    <property type="match status" value="1"/>
</dbReference>
<dbReference type="Gene3D" id="2.60.120.920">
    <property type="match status" value="1"/>
</dbReference>
<dbReference type="SMART" id="SM00449">
    <property type="entry name" value="SPRY"/>
    <property type="match status" value="1"/>
</dbReference>
<dbReference type="InterPro" id="IPR001870">
    <property type="entry name" value="B30.2/SPRY"/>
</dbReference>
<dbReference type="InterPro" id="IPR006574">
    <property type="entry name" value="PRY"/>
</dbReference>
<dbReference type="InterPro" id="IPR003877">
    <property type="entry name" value="SPRY_dom"/>
</dbReference>
<dbReference type="InterPro" id="IPR013320">
    <property type="entry name" value="ConA-like_dom_sf"/>
</dbReference>
<feature type="domain" description="B30.2/SPRY" evidence="1">
    <location>
        <begin position="1"/>
        <end position="182"/>
    </location>
</feature>
<dbReference type="PANTHER" id="PTHR24103">
    <property type="entry name" value="E3 UBIQUITIN-PROTEIN LIGASE TRIM"/>
    <property type="match status" value="1"/>
</dbReference>
<dbReference type="Proteomes" id="UP001044222">
    <property type="component" value="Unassembled WGS sequence"/>
</dbReference>
<reference evidence="2" key="1">
    <citation type="submission" date="2021-01" db="EMBL/GenBank/DDBJ databases">
        <title>A chromosome-scale assembly of European eel, Anguilla anguilla.</title>
        <authorList>
            <person name="Henkel C."/>
            <person name="Jong-Raadsen S.A."/>
            <person name="Dufour S."/>
            <person name="Weltzien F.-A."/>
            <person name="Palstra A.P."/>
            <person name="Pelster B."/>
            <person name="Spaink H.P."/>
            <person name="Van Den Thillart G.E."/>
            <person name="Jansen H."/>
            <person name="Zahm M."/>
            <person name="Klopp C."/>
            <person name="Cedric C."/>
            <person name="Louis A."/>
            <person name="Berthelot C."/>
            <person name="Parey E."/>
            <person name="Roest Crollius H."/>
            <person name="Montfort J."/>
            <person name="Robinson-Rechavi M."/>
            <person name="Bucao C."/>
            <person name="Bouchez O."/>
            <person name="Gislard M."/>
            <person name="Lluch J."/>
            <person name="Milhes M."/>
            <person name="Lampietro C."/>
            <person name="Lopez Roques C."/>
            <person name="Donnadieu C."/>
            <person name="Braasch I."/>
            <person name="Desvignes T."/>
            <person name="Postlethwait J."/>
            <person name="Bobe J."/>
            <person name="Guiguen Y."/>
            <person name="Dirks R."/>
        </authorList>
    </citation>
    <scope>NUCLEOTIDE SEQUENCE</scope>
    <source>
        <strain evidence="2">Tag_6206</strain>
        <tissue evidence="2">Liver</tissue>
    </source>
</reference>
<dbReference type="PRINTS" id="PR01407">
    <property type="entry name" value="BUTYPHLNCDUF"/>
</dbReference>
<dbReference type="Pfam" id="PF00622">
    <property type="entry name" value="SPRY"/>
    <property type="match status" value="1"/>
</dbReference>